<keyword evidence="3 4" id="KW-0067">ATP-binding</keyword>
<dbReference type="AlphaFoldDB" id="A0A1I1KHN0"/>
<dbReference type="EMBL" id="FOLT01000011">
    <property type="protein sequence ID" value="SFC56930.1"/>
    <property type="molecule type" value="Genomic_DNA"/>
</dbReference>
<dbReference type="PANTHER" id="PTHR43585:SF2">
    <property type="entry name" value="ATP-GRASP ENZYME FSQD"/>
    <property type="match status" value="1"/>
</dbReference>
<evidence type="ECO:0000313" key="7">
    <source>
        <dbReference type="Proteomes" id="UP000199612"/>
    </source>
</evidence>
<dbReference type="GO" id="GO:0005524">
    <property type="term" value="F:ATP binding"/>
    <property type="evidence" value="ECO:0007669"/>
    <property type="project" value="UniProtKB-UniRule"/>
</dbReference>
<organism evidence="6 7">
    <name type="scientific">Alkalibacterium subtropicum</name>
    <dbReference type="NCBI Taxonomy" id="753702"/>
    <lineage>
        <taxon>Bacteria</taxon>
        <taxon>Bacillati</taxon>
        <taxon>Bacillota</taxon>
        <taxon>Bacilli</taxon>
        <taxon>Lactobacillales</taxon>
        <taxon>Carnobacteriaceae</taxon>
        <taxon>Alkalibacterium</taxon>
    </lineage>
</organism>
<sequence>MKKILVLGGAEKMLPLLNYAKEKGYYIILCDYLLDNPGREFADEYFSTSATDKEAILELAREKNIDGIISFSSDIIALTAAYVGNRLNIPSNPYESVLTLSRKDLFRHFLQKNHFNCPKAVSFHSYESAVREIDRFKIPFMVKPVDSAGSSGVVKIEDLKHFKQAFMNAIQISNEKKVIIEEYVEMNHECMIAGDAFVLDGKVEFMGLLNSYRGAIISPYIPTGTSYPVYLDEKQVGEVNETVQRVMDILDIKFGGFNLELMFDKQGELYIIEIGPRNGGNMIPQLLRMATGIDLISTLVETSIGNYDIDLQVKNIAPYCSTYVIHSNRKGKLCNIKYKNGIKDKIVHEFMNLKKGDMVEMFDNSKKAIGIIFLKFNSLKEEKTILNNIEDYLEIELDNQ</sequence>
<evidence type="ECO:0000256" key="1">
    <source>
        <dbReference type="ARBA" id="ARBA00022598"/>
    </source>
</evidence>
<keyword evidence="2 4" id="KW-0547">Nucleotide-binding</keyword>
<dbReference type="InterPro" id="IPR011095">
    <property type="entry name" value="Dala_Dala_lig_C"/>
</dbReference>
<evidence type="ECO:0000259" key="5">
    <source>
        <dbReference type="PROSITE" id="PS50975"/>
    </source>
</evidence>
<dbReference type="PROSITE" id="PS50975">
    <property type="entry name" value="ATP_GRASP"/>
    <property type="match status" value="1"/>
</dbReference>
<accession>A0A1I1KHN0</accession>
<dbReference type="InterPro" id="IPR013815">
    <property type="entry name" value="ATP_grasp_subdomain_1"/>
</dbReference>
<evidence type="ECO:0000256" key="2">
    <source>
        <dbReference type="ARBA" id="ARBA00022741"/>
    </source>
</evidence>
<dbReference type="Gene3D" id="3.30.470.20">
    <property type="entry name" value="ATP-grasp fold, B domain"/>
    <property type="match status" value="1"/>
</dbReference>
<dbReference type="SUPFAM" id="SSF56059">
    <property type="entry name" value="Glutathione synthetase ATP-binding domain-like"/>
    <property type="match status" value="1"/>
</dbReference>
<dbReference type="OrthoDB" id="9803907at2"/>
<proteinExistence type="predicted"/>
<evidence type="ECO:0000313" key="6">
    <source>
        <dbReference type="EMBL" id="SFC56930.1"/>
    </source>
</evidence>
<dbReference type="Gene3D" id="3.40.50.20">
    <property type="match status" value="1"/>
</dbReference>
<dbReference type="Proteomes" id="UP000199612">
    <property type="component" value="Unassembled WGS sequence"/>
</dbReference>
<dbReference type="GO" id="GO:0008716">
    <property type="term" value="F:D-alanine-D-alanine ligase activity"/>
    <property type="evidence" value="ECO:0007669"/>
    <property type="project" value="InterPro"/>
</dbReference>
<dbReference type="RefSeq" id="WP_091530929.1">
    <property type="nucleotide sequence ID" value="NZ_FOLT01000011.1"/>
</dbReference>
<name>A0A1I1KHN0_9LACT</name>
<keyword evidence="7" id="KW-1185">Reference proteome</keyword>
<dbReference type="InterPro" id="IPR052032">
    <property type="entry name" value="ATP-dep_AA_Ligase"/>
</dbReference>
<evidence type="ECO:0000256" key="4">
    <source>
        <dbReference type="PROSITE-ProRule" id="PRU00409"/>
    </source>
</evidence>
<keyword evidence="1" id="KW-0436">Ligase</keyword>
<dbReference type="PANTHER" id="PTHR43585">
    <property type="entry name" value="FUMIPYRROLE BIOSYNTHESIS PROTEIN C"/>
    <property type="match status" value="1"/>
</dbReference>
<dbReference type="Pfam" id="PF07478">
    <property type="entry name" value="Dala_Dala_lig_C"/>
    <property type="match status" value="1"/>
</dbReference>
<reference evidence="7" key="1">
    <citation type="submission" date="2016-10" db="EMBL/GenBank/DDBJ databases">
        <authorList>
            <person name="Varghese N."/>
            <person name="Submissions S."/>
        </authorList>
    </citation>
    <scope>NUCLEOTIDE SEQUENCE [LARGE SCALE GENOMIC DNA]</scope>
    <source>
        <strain evidence="7">DSM 23664</strain>
    </source>
</reference>
<dbReference type="STRING" id="753702.SAMN04488102_1115"/>
<gene>
    <name evidence="6" type="ORF">SAMN04488102_1115</name>
</gene>
<feature type="domain" description="ATP-grasp" evidence="5">
    <location>
        <begin position="107"/>
        <end position="304"/>
    </location>
</feature>
<protein>
    <submittedName>
        <fullName evidence="6">ATP-grasp domain-containing protein</fullName>
    </submittedName>
</protein>
<dbReference type="InterPro" id="IPR011761">
    <property type="entry name" value="ATP-grasp"/>
</dbReference>
<dbReference type="Gene3D" id="3.30.1490.20">
    <property type="entry name" value="ATP-grasp fold, A domain"/>
    <property type="match status" value="1"/>
</dbReference>
<evidence type="ECO:0000256" key="3">
    <source>
        <dbReference type="ARBA" id="ARBA00022840"/>
    </source>
</evidence>
<dbReference type="GO" id="GO:0046872">
    <property type="term" value="F:metal ion binding"/>
    <property type="evidence" value="ECO:0007669"/>
    <property type="project" value="InterPro"/>
</dbReference>